<gene>
    <name evidence="1" type="ORF">QBZ16_001469</name>
</gene>
<accession>A0AAD9IDA6</accession>
<evidence type="ECO:0000313" key="1">
    <source>
        <dbReference type="EMBL" id="KAK2075728.1"/>
    </source>
</evidence>
<protein>
    <submittedName>
        <fullName evidence="1">Uncharacterized protein</fullName>
    </submittedName>
</protein>
<evidence type="ECO:0000313" key="2">
    <source>
        <dbReference type="Proteomes" id="UP001255856"/>
    </source>
</evidence>
<organism evidence="1 2">
    <name type="scientific">Prototheca wickerhamii</name>
    <dbReference type="NCBI Taxonomy" id="3111"/>
    <lineage>
        <taxon>Eukaryota</taxon>
        <taxon>Viridiplantae</taxon>
        <taxon>Chlorophyta</taxon>
        <taxon>core chlorophytes</taxon>
        <taxon>Trebouxiophyceae</taxon>
        <taxon>Chlorellales</taxon>
        <taxon>Chlorellaceae</taxon>
        <taxon>Prototheca</taxon>
    </lineage>
</organism>
<reference evidence="1" key="1">
    <citation type="submission" date="2021-01" db="EMBL/GenBank/DDBJ databases">
        <authorList>
            <person name="Eckstrom K.M.E."/>
        </authorList>
    </citation>
    <scope>NUCLEOTIDE SEQUENCE</scope>
    <source>
        <strain evidence="1">UVCC 0001</strain>
    </source>
</reference>
<dbReference type="AlphaFoldDB" id="A0AAD9IDA6"/>
<comment type="caution">
    <text evidence="1">The sequence shown here is derived from an EMBL/GenBank/DDBJ whole genome shotgun (WGS) entry which is preliminary data.</text>
</comment>
<keyword evidence="2" id="KW-1185">Reference proteome</keyword>
<dbReference type="EMBL" id="JASFZW010000013">
    <property type="protein sequence ID" value="KAK2075728.1"/>
    <property type="molecule type" value="Genomic_DNA"/>
</dbReference>
<sequence>MDEPGFATNREACQANATDGGSGGYALFCTNPAGKVSLVCSSREPRYLCQKEEYPTKEGETYFCKRGYLEPCLDLDAPRPRTTSMSCIW</sequence>
<name>A0AAD9IDA6_PROWI</name>
<dbReference type="Proteomes" id="UP001255856">
    <property type="component" value="Unassembled WGS sequence"/>
</dbReference>
<proteinExistence type="predicted"/>